<reference evidence="2" key="1">
    <citation type="submission" date="2020-05" db="EMBL/GenBank/DDBJ databases">
        <title>Frigoriglobus tundricola gen. nov., sp. nov., a psychrotolerant cellulolytic planctomycete of the family Gemmataceae with two divergent copies of 16S rRNA gene.</title>
        <authorList>
            <person name="Kulichevskaya I.S."/>
            <person name="Ivanova A.A."/>
            <person name="Naumoff D.G."/>
            <person name="Beletsky A.V."/>
            <person name="Rijpstra W.I.C."/>
            <person name="Sinninghe Damste J.S."/>
            <person name="Mardanov A.V."/>
            <person name="Ravin N.V."/>
            <person name="Dedysh S.N."/>
        </authorList>
    </citation>
    <scope>NUCLEOTIDE SEQUENCE [LARGE SCALE GENOMIC DNA]</scope>
    <source>
        <strain evidence="2">PL17</strain>
    </source>
</reference>
<evidence type="ECO:0000313" key="2">
    <source>
        <dbReference type="Proteomes" id="UP000503447"/>
    </source>
</evidence>
<evidence type="ECO:0000313" key="1">
    <source>
        <dbReference type="EMBL" id="QJW94689.1"/>
    </source>
</evidence>
<dbReference type="Proteomes" id="UP000503447">
    <property type="component" value="Chromosome"/>
</dbReference>
<keyword evidence="2" id="KW-1185">Reference proteome</keyword>
<protein>
    <submittedName>
        <fullName evidence="1">Uncharacterized protein</fullName>
    </submittedName>
</protein>
<name>A0A6M5YKS8_9BACT</name>
<sequence>MATGVRHARERTLLFLTTPALWPSWPFLPVVRRTRGTEELGVVFDSRAAGLTGFSATVFHANLYLLPPTLDRFLELPRDTYDSAEEVIASGWAVD</sequence>
<gene>
    <name evidence="1" type="ORF">FTUN_2211</name>
</gene>
<dbReference type="RefSeq" id="WP_171470628.1">
    <property type="nucleotide sequence ID" value="NZ_CP053452.2"/>
</dbReference>
<dbReference type="EMBL" id="CP053452">
    <property type="protein sequence ID" value="QJW94689.1"/>
    <property type="molecule type" value="Genomic_DNA"/>
</dbReference>
<dbReference type="AlphaFoldDB" id="A0A6M5YKS8"/>
<proteinExistence type="predicted"/>
<dbReference type="KEGG" id="ftj:FTUN_2211"/>
<organism evidence="1 2">
    <name type="scientific">Frigoriglobus tundricola</name>
    <dbReference type="NCBI Taxonomy" id="2774151"/>
    <lineage>
        <taxon>Bacteria</taxon>
        <taxon>Pseudomonadati</taxon>
        <taxon>Planctomycetota</taxon>
        <taxon>Planctomycetia</taxon>
        <taxon>Gemmatales</taxon>
        <taxon>Gemmataceae</taxon>
        <taxon>Frigoriglobus</taxon>
    </lineage>
</organism>
<accession>A0A6M5YKS8</accession>